<evidence type="ECO:0000256" key="6">
    <source>
        <dbReference type="SAM" id="Phobius"/>
    </source>
</evidence>
<dbReference type="PROSITE" id="PS00216">
    <property type="entry name" value="SUGAR_TRANSPORT_1"/>
    <property type="match status" value="1"/>
</dbReference>
<feature type="transmembrane region" description="Helical" evidence="6">
    <location>
        <begin position="427"/>
        <end position="446"/>
    </location>
</feature>
<feature type="transmembrane region" description="Helical" evidence="6">
    <location>
        <begin position="157"/>
        <end position="178"/>
    </location>
</feature>
<dbReference type="InterPro" id="IPR010573">
    <property type="entry name" value="MFS_Str1/Tri12-like"/>
</dbReference>
<feature type="transmembrane region" description="Helical" evidence="6">
    <location>
        <begin position="190"/>
        <end position="210"/>
    </location>
</feature>
<keyword evidence="9" id="KW-1185">Reference proteome</keyword>
<feature type="domain" description="Major facilitator superfamily (MFS) profile" evidence="7">
    <location>
        <begin position="68"/>
        <end position="574"/>
    </location>
</feature>
<comment type="caution">
    <text evidence="8">The sequence shown here is derived from an EMBL/GenBank/DDBJ whole genome shotgun (WGS) entry which is preliminary data.</text>
</comment>
<proteinExistence type="predicted"/>
<dbReference type="SUPFAM" id="SSF103473">
    <property type="entry name" value="MFS general substrate transporter"/>
    <property type="match status" value="1"/>
</dbReference>
<dbReference type="GO" id="GO:0022857">
    <property type="term" value="F:transmembrane transporter activity"/>
    <property type="evidence" value="ECO:0007669"/>
    <property type="project" value="InterPro"/>
</dbReference>
<gene>
    <name evidence="8" type="ORF">FTOL_00572</name>
</gene>
<dbReference type="InterPro" id="IPR020846">
    <property type="entry name" value="MFS_dom"/>
</dbReference>
<organism evidence="8 9">
    <name type="scientific">Fusarium torulosum</name>
    <dbReference type="NCBI Taxonomy" id="33205"/>
    <lineage>
        <taxon>Eukaryota</taxon>
        <taxon>Fungi</taxon>
        <taxon>Dikarya</taxon>
        <taxon>Ascomycota</taxon>
        <taxon>Pezizomycotina</taxon>
        <taxon>Sordariomycetes</taxon>
        <taxon>Hypocreomycetidae</taxon>
        <taxon>Hypocreales</taxon>
        <taxon>Nectriaceae</taxon>
        <taxon>Fusarium</taxon>
    </lineage>
</organism>
<feature type="transmembrane region" description="Helical" evidence="6">
    <location>
        <begin position="291"/>
        <end position="312"/>
    </location>
</feature>
<reference evidence="8" key="1">
    <citation type="submission" date="2018-03" db="EMBL/GenBank/DDBJ databases">
        <authorList>
            <person name="Guldener U."/>
        </authorList>
    </citation>
    <scope>NUCLEOTIDE SEQUENCE</scope>
</reference>
<feature type="transmembrane region" description="Helical" evidence="6">
    <location>
        <begin position="550"/>
        <end position="569"/>
    </location>
</feature>
<accession>A0AAE8SCZ4</accession>
<dbReference type="InterPro" id="IPR053791">
    <property type="entry name" value="MFS_Tri12-like"/>
</dbReference>
<protein>
    <recommendedName>
        <fullName evidence="7">Major facilitator superfamily (MFS) profile domain-containing protein</fullName>
    </recommendedName>
</protein>
<sequence>MASLKQYLDRTKSPANSFEGPRSVEILGSANKIIMADGTVEYVDKNALGDELHQMPYGYYCSPQFLGSLAAQSLASICAYLGWVLPSNTLALINADIGPSTQIAWAATIWTMGSSIGFLIVGRLSDLYGRKWMVMSTTALGLVGCIIGGTARNVGMLIASNGCNGLAASGQLSFGIVLGELVPNKHRGPVMSFVFLTSLPFAVFGPVIARTMIENIHEGWRWSYYIGIILNAVTLVLYHILYHPPTFAQLHIGKTRMQQAKKLDWIGMFLFTAGCVLFLVSLSWGGTTYPWKGAEVLCTLLIGITTLACFFVHEAYFCRVQPLIPSLVFKKIGYVAVVSCATVASMVYYSLTVLWPTIISTLYTTDSIKIGWQSCVIGGGVLLGQAISGIAISYVPRLKIQCICAAILVLTFVTAMCSLSPDRWVNTIAFGIIACFGVGYIENVALTGVTLLCAPQDIGLATGVLGSIRALGGAVAQALYVSVLNNELAKTIPEYVTAAAVKSGLPAKSLPSLFEAVTSGDYSTVPSINEDIIASASGAVVNAYTNSLHFVFYATIPFSCIMLIAACLVPEVKKFLTYNVAKRLQDNGFRKSNSEVNEIQYRMSDGCQSQQAGIVSTA</sequence>
<feature type="transmembrane region" description="Helical" evidence="6">
    <location>
        <begin position="371"/>
        <end position="395"/>
    </location>
</feature>
<evidence type="ECO:0000256" key="4">
    <source>
        <dbReference type="ARBA" id="ARBA00022989"/>
    </source>
</evidence>
<dbReference type="AlphaFoldDB" id="A0AAE8SCZ4"/>
<dbReference type="CDD" id="cd06179">
    <property type="entry name" value="MFS_TRI12_like"/>
    <property type="match status" value="1"/>
</dbReference>
<dbReference type="Gene3D" id="1.20.1250.20">
    <property type="entry name" value="MFS general substrate transporter like domains"/>
    <property type="match status" value="2"/>
</dbReference>
<dbReference type="PANTHER" id="PTHR23501:SF109">
    <property type="entry name" value="MAJOR FACILITATOR SUPERFAMILY (MFS) PROFILE DOMAIN-CONTAINING PROTEIN-RELATED"/>
    <property type="match status" value="1"/>
</dbReference>
<evidence type="ECO:0000256" key="1">
    <source>
        <dbReference type="ARBA" id="ARBA00004141"/>
    </source>
</evidence>
<feature type="transmembrane region" description="Helical" evidence="6">
    <location>
        <begin position="65"/>
        <end position="83"/>
    </location>
</feature>
<feature type="transmembrane region" description="Helical" evidence="6">
    <location>
        <begin position="458"/>
        <end position="480"/>
    </location>
</feature>
<feature type="transmembrane region" description="Helical" evidence="6">
    <location>
        <begin position="402"/>
        <end position="421"/>
    </location>
</feature>
<feature type="transmembrane region" description="Helical" evidence="6">
    <location>
        <begin position="332"/>
        <end position="351"/>
    </location>
</feature>
<dbReference type="GO" id="GO:0005886">
    <property type="term" value="C:plasma membrane"/>
    <property type="evidence" value="ECO:0007669"/>
    <property type="project" value="TreeGrafter"/>
</dbReference>
<evidence type="ECO:0000259" key="7">
    <source>
        <dbReference type="PROSITE" id="PS50850"/>
    </source>
</evidence>
<evidence type="ECO:0000256" key="5">
    <source>
        <dbReference type="ARBA" id="ARBA00023136"/>
    </source>
</evidence>
<dbReference type="Proteomes" id="UP001187734">
    <property type="component" value="Unassembled WGS sequence"/>
</dbReference>
<dbReference type="Pfam" id="PF06609">
    <property type="entry name" value="TRI12"/>
    <property type="match status" value="1"/>
</dbReference>
<keyword evidence="2" id="KW-0813">Transport</keyword>
<keyword evidence="3 6" id="KW-0812">Transmembrane</keyword>
<evidence type="ECO:0000256" key="2">
    <source>
        <dbReference type="ARBA" id="ARBA00022448"/>
    </source>
</evidence>
<dbReference type="InterPro" id="IPR036259">
    <property type="entry name" value="MFS_trans_sf"/>
</dbReference>
<name>A0AAE8SCZ4_9HYPO</name>
<evidence type="ECO:0000313" key="9">
    <source>
        <dbReference type="Proteomes" id="UP001187734"/>
    </source>
</evidence>
<evidence type="ECO:0000313" key="8">
    <source>
        <dbReference type="EMBL" id="SPJ70844.1"/>
    </source>
</evidence>
<dbReference type="PANTHER" id="PTHR23501">
    <property type="entry name" value="MAJOR FACILITATOR SUPERFAMILY"/>
    <property type="match status" value="1"/>
</dbReference>
<feature type="transmembrane region" description="Helical" evidence="6">
    <location>
        <begin position="133"/>
        <end position="151"/>
    </location>
</feature>
<feature type="transmembrane region" description="Helical" evidence="6">
    <location>
        <begin position="103"/>
        <end position="121"/>
    </location>
</feature>
<dbReference type="InterPro" id="IPR005829">
    <property type="entry name" value="Sugar_transporter_CS"/>
</dbReference>
<evidence type="ECO:0000256" key="3">
    <source>
        <dbReference type="ARBA" id="ARBA00022692"/>
    </source>
</evidence>
<feature type="transmembrane region" description="Helical" evidence="6">
    <location>
        <begin position="222"/>
        <end position="242"/>
    </location>
</feature>
<keyword evidence="4 6" id="KW-1133">Transmembrane helix</keyword>
<keyword evidence="5 6" id="KW-0472">Membrane</keyword>
<dbReference type="PROSITE" id="PS50850">
    <property type="entry name" value="MFS"/>
    <property type="match status" value="1"/>
</dbReference>
<dbReference type="EMBL" id="ONZP01000021">
    <property type="protein sequence ID" value="SPJ70844.1"/>
    <property type="molecule type" value="Genomic_DNA"/>
</dbReference>
<feature type="transmembrane region" description="Helical" evidence="6">
    <location>
        <begin position="263"/>
        <end position="285"/>
    </location>
</feature>
<comment type="subcellular location">
    <subcellularLocation>
        <location evidence="1">Membrane</location>
        <topology evidence="1">Multi-pass membrane protein</topology>
    </subcellularLocation>
</comment>